<dbReference type="RefSeq" id="WP_260468394.1">
    <property type="nucleotide sequence ID" value="NZ_RJPJ01000001.1"/>
</dbReference>
<evidence type="ECO:0000313" key="2">
    <source>
        <dbReference type="Proteomes" id="UP000280182"/>
    </source>
</evidence>
<name>A0A428G2M1_STROR</name>
<organism evidence="1 2">
    <name type="scientific">Streptococcus oralis</name>
    <dbReference type="NCBI Taxonomy" id="1303"/>
    <lineage>
        <taxon>Bacteria</taxon>
        <taxon>Bacillati</taxon>
        <taxon>Bacillota</taxon>
        <taxon>Bacilli</taxon>
        <taxon>Lactobacillales</taxon>
        <taxon>Streptococcaceae</taxon>
        <taxon>Streptococcus</taxon>
    </lineage>
</organism>
<dbReference type="Gene3D" id="1.10.30.50">
    <property type="match status" value="1"/>
</dbReference>
<dbReference type="EMBL" id="RJPJ01000001">
    <property type="protein sequence ID" value="RSJ69045.1"/>
    <property type="molecule type" value="Genomic_DNA"/>
</dbReference>
<reference evidence="1 2" key="1">
    <citation type="submission" date="2018-11" db="EMBL/GenBank/DDBJ databases">
        <title>Species Designations Belie Phenotypic and Genotypic Heterogeneity in Oral Streptococci.</title>
        <authorList>
            <person name="Velsko I."/>
        </authorList>
    </citation>
    <scope>NUCLEOTIDE SEQUENCE [LARGE SCALE GENOMIC DNA]</scope>
    <source>
        <strain evidence="1 2">BCC12</strain>
    </source>
</reference>
<dbReference type="Proteomes" id="UP000280182">
    <property type="component" value="Unassembled WGS sequence"/>
</dbReference>
<dbReference type="AlphaFoldDB" id="A0A428G2M1"/>
<gene>
    <name evidence="1" type="ORF">D8802_00390</name>
</gene>
<proteinExistence type="predicted"/>
<evidence type="ECO:0000313" key="1">
    <source>
        <dbReference type="EMBL" id="RSJ69045.1"/>
    </source>
</evidence>
<protein>
    <recommendedName>
        <fullName evidence="3">HNH endonuclease</fullName>
    </recommendedName>
</protein>
<accession>A0A428G2M1</accession>
<sequence length="391" mass="46548">MIAVLPNTVDKDLRSFLIEVDKKYESKASIHKLHELDVDMIQPQCEILPSWYRNHIREESKGLFQKFPVVKNSNNQAICPICEGVFSTKITLKHIIPKSEKEKDGQKLGEPRLAILPINLVKCCEECNTSKHSEKSLKEEESEIHPYFEEFDIEDYFDIKFVDTNEGFWPEVEFNYKDNSNGKRIHNFIDNYNIEKTYTHRVKLEFQRILTILANSPLTLTKSILQLYIKNLREEYKEYRECEKIKGKYWVDQNYFGFKICEYLVEIIDNDSVIYKLNEEINKRRQPSQYIAFSNQEFQNDMNKVQTIRDLEMFVKNNKEDLIAYYQQIKKQGLSIDFPKLFNVDEDRLRKKCLDDKLRKKRLIEEIVKYYLESGKSFDHFGEDCASIITI</sequence>
<comment type="caution">
    <text evidence="1">The sequence shown here is derived from an EMBL/GenBank/DDBJ whole genome shotgun (WGS) entry which is preliminary data.</text>
</comment>
<evidence type="ECO:0008006" key="3">
    <source>
        <dbReference type="Google" id="ProtNLM"/>
    </source>
</evidence>